<reference evidence="6 7" key="1">
    <citation type="submission" date="2020-04" db="EMBL/GenBank/DDBJ databases">
        <title>Pseudoalteromonas caenipelagi sp. nov., isolated from a tidal flat.</title>
        <authorList>
            <person name="Park S."/>
            <person name="Yoon J.-H."/>
        </authorList>
    </citation>
    <scope>NUCLEOTIDE SEQUENCE [LARGE SCALE GENOMIC DNA]</scope>
    <source>
        <strain evidence="6 7">JBTF-M23</strain>
    </source>
</reference>
<dbReference type="InterPro" id="IPR001041">
    <property type="entry name" value="2Fe-2S_ferredoxin-type"/>
</dbReference>
<evidence type="ECO:0000259" key="5">
    <source>
        <dbReference type="PROSITE" id="PS51085"/>
    </source>
</evidence>
<keyword evidence="1" id="KW-0285">Flavoprotein</keyword>
<accession>A0A849VFC6</accession>
<feature type="transmembrane region" description="Helical" evidence="4">
    <location>
        <begin position="203"/>
        <end position="225"/>
    </location>
</feature>
<dbReference type="Pfam" id="PF03413">
    <property type="entry name" value="PepSY"/>
    <property type="match status" value="1"/>
</dbReference>
<dbReference type="InterPro" id="IPR036010">
    <property type="entry name" value="2Fe-2S_ferredoxin-like_sf"/>
</dbReference>
<evidence type="ECO:0000256" key="4">
    <source>
        <dbReference type="SAM" id="Phobius"/>
    </source>
</evidence>
<keyword evidence="7" id="KW-1185">Reference proteome</keyword>
<gene>
    <name evidence="6" type="ORF">HG263_15645</name>
</gene>
<dbReference type="EMBL" id="JABBPG010000007">
    <property type="protein sequence ID" value="NOU51966.1"/>
    <property type="molecule type" value="Genomic_DNA"/>
</dbReference>
<keyword evidence="4" id="KW-0472">Membrane</keyword>
<dbReference type="InterPro" id="IPR005625">
    <property type="entry name" value="PepSY-ass_TM"/>
</dbReference>
<proteinExistence type="predicted"/>
<dbReference type="PROSITE" id="PS51085">
    <property type="entry name" value="2FE2S_FER_2"/>
    <property type="match status" value="1"/>
</dbReference>
<evidence type="ECO:0000256" key="2">
    <source>
        <dbReference type="ARBA" id="ARBA00022827"/>
    </source>
</evidence>
<evidence type="ECO:0000256" key="1">
    <source>
        <dbReference type="ARBA" id="ARBA00022630"/>
    </source>
</evidence>
<keyword evidence="3" id="KW-0830">Ubiquinone</keyword>
<keyword evidence="2" id="KW-0274">FAD</keyword>
<evidence type="ECO:0000313" key="6">
    <source>
        <dbReference type="EMBL" id="NOU51966.1"/>
    </source>
</evidence>
<feature type="domain" description="2Fe-2S ferredoxin-type" evidence="5">
    <location>
        <begin position="245"/>
        <end position="338"/>
    </location>
</feature>
<dbReference type="GO" id="GO:0051536">
    <property type="term" value="F:iron-sulfur cluster binding"/>
    <property type="evidence" value="ECO:0007669"/>
    <property type="project" value="InterPro"/>
</dbReference>
<protein>
    <submittedName>
        <fullName evidence="6">2Fe-2S iron-sulfur cluster binding domain-containing protein</fullName>
    </submittedName>
</protein>
<feature type="transmembrane region" description="Helical" evidence="4">
    <location>
        <begin position="12"/>
        <end position="30"/>
    </location>
</feature>
<comment type="caution">
    <text evidence="6">The sequence shown here is derived from an EMBL/GenBank/DDBJ whole genome shotgun (WGS) entry which is preliminary data.</text>
</comment>
<sequence length="344" mass="38315">MLQLNKSLHKWLSLLVGLQLIIWLVTGLYFNLMDHKKGSGNANFRPVAHAASELNAPFIPLKSLDFAPAQQIKLLWVLGHPYYQITHHLGAHSYQAKQVTLLDAYSGQEAAINETLARTIALKSFKGAVNIISANLLQPPIAELPKHENPLWQVKLSDAENTNVYIDSNSGRVIAHINDDRRLRDLMFTLHFMDYFGTGGFNHWLIIVFAIATLLLSMTGITWLIERFNAGQLSFAFKSKKQRIKVIELAQQQTHELELKTGISLFDGLAAAGIVLPSNCGGGGTCGLCKVRCNENTQMTDADKANLSNSKLEQGYRLACQHNTAEVTEIEVRSRTFNKPKNKP</sequence>
<evidence type="ECO:0000313" key="7">
    <source>
        <dbReference type="Proteomes" id="UP000586305"/>
    </source>
</evidence>
<organism evidence="6 7">
    <name type="scientific">Pseudoalteromonas caenipelagi</name>
    <dbReference type="NCBI Taxonomy" id="2726988"/>
    <lineage>
        <taxon>Bacteria</taxon>
        <taxon>Pseudomonadati</taxon>
        <taxon>Pseudomonadota</taxon>
        <taxon>Gammaproteobacteria</taxon>
        <taxon>Alteromonadales</taxon>
        <taxon>Pseudoalteromonadaceae</taxon>
        <taxon>Pseudoalteromonas</taxon>
    </lineage>
</organism>
<dbReference type="InterPro" id="IPR012675">
    <property type="entry name" value="Beta-grasp_dom_sf"/>
</dbReference>
<dbReference type="PANTHER" id="PTHR43644:SF1">
    <property type="entry name" value="NAD(P)H-FLAVIN REDUCTASE"/>
    <property type="match status" value="1"/>
</dbReference>
<name>A0A849VFC6_9GAMM</name>
<dbReference type="Gene3D" id="3.10.20.30">
    <property type="match status" value="1"/>
</dbReference>
<dbReference type="InterPro" id="IPR025711">
    <property type="entry name" value="PepSY"/>
</dbReference>
<dbReference type="SUPFAM" id="SSF54292">
    <property type="entry name" value="2Fe-2S ferredoxin-like"/>
    <property type="match status" value="1"/>
</dbReference>
<keyword evidence="4" id="KW-0812">Transmembrane</keyword>
<evidence type="ECO:0000256" key="3">
    <source>
        <dbReference type="ARBA" id="ARBA00023075"/>
    </source>
</evidence>
<dbReference type="Pfam" id="PF00111">
    <property type="entry name" value="Fer2"/>
    <property type="match status" value="1"/>
</dbReference>
<keyword evidence="4" id="KW-1133">Transmembrane helix</keyword>
<dbReference type="RefSeq" id="WP_171627023.1">
    <property type="nucleotide sequence ID" value="NZ_JABBPG010000007.1"/>
</dbReference>
<dbReference type="AlphaFoldDB" id="A0A849VFC6"/>
<dbReference type="PANTHER" id="PTHR43644">
    <property type="entry name" value="NA(+)-TRANSLOCATING NADH-QUINONE REDUCTASE SUBUNIT"/>
    <property type="match status" value="1"/>
</dbReference>
<dbReference type="Proteomes" id="UP000586305">
    <property type="component" value="Unassembled WGS sequence"/>
</dbReference>
<dbReference type="Pfam" id="PF03929">
    <property type="entry name" value="PepSY_TM"/>
    <property type="match status" value="1"/>
</dbReference>